<comment type="caution">
    <text evidence="1">The sequence shown here is derived from an EMBL/GenBank/DDBJ whole genome shotgun (WGS) entry which is preliminary data.</text>
</comment>
<evidence type="ECO:0000313" key="2">
    <source>
        <dbReference type="Proteomes" id="UP001550535"/>
    </source>
</evidence>
<proteinExistence type="predicted"/>
<evidence type="ECO:0000313" key="1">
    <source>
        <dbReference type="EMBL" id="MEU2124862.1"/>
    </source>
</evidence>
<dbReference type="RefSeq" id="WP_281180618.1">
    <property type="nucleotide sequence ID" value="NZ_JBEYBM010000004.1"/>
</dbReference>
<gene>
    <name evidence="1" type="ORF">ABZ507_23900</name>
</gene>
<dbReference type="Proteomes" id="UP001550535">
    <property type="component" value="Unassembled WGS sequence"/>
</dbReference>
<protein>
    <submittedName>
        <fullName evidence="1">Uncharacterized protein</fullName>
    </submittedName>
</protein>
<keyword evidence="2" id="KW-1185">Reference proteome</keyword>
<accession>A0ABV2XG38</accession>
<sequence length="41" mass="4748">MAQLHRANRYDRATVDVERITGKRSLAVQEFVAVHKDFYVG</sequence>
<reference evidence="1 2" key="1">
    <citation type="submission" date="2024-06" db="EMBL/GenBank/DDBJ databases">
        <title>The Natural Products Discovery Center: Release of the First 8490 Sequenced Strains for Exploring Actinobacteria Biosynthetic Diversity.</title>
        <authorList>
            <person name="Kalkreuter E."/>
            <person name="Kautsar S.A."/>
            <person name="Yang D."/>
            <person name="Bader C.D."/>
            <person name="Teijaro C.N."/>
            <person name="Fluegel L."/>
            <person name="Davis C.M."/>
            <person name="Simpson J.R."/>
            <person name="Lauterbach L."/>
            <person name="Steele A.D."/>
            <person name="Gui C."/>
            <person name="Meng S."/>
            <person name="Li G."/>
            <person name="Viehrig K."/>
            <person name="Ye F."/>
            <person name="Su P."/>
            <person name="Kiefer A.F."/>
            <person name="Nichols A."/>
            <person name="Cepeda A.J."/>
            <person name="Yan W."/>
            <person name="Fan B."/>
            <person name="Jiang Y."/>
            <person name="Adhikari A."/>
            <person name="Zheng C.-J."/>
            <person name="Schuster L."/>
            <person name="Cowan T.M."/>
            <person name="Smanski M.J."/>
            <person name="Chevrette M.G."/>
            <person name="De Carvalho L.P.S."/>
            <person name="Shen B."/>
        </authorList>
    </citation>
    <scope>NUCLEOTIDE SEQUENCE [LARGE SCALE GENOMIC DNA]</scope>
    <source>
        <strain evidence="1 2">NPDC019434</strain>
    </source>
</reference>
<dbReference type="EMBL" id="JBEYBR010000069">
    <property type="protein sequence ID" value="MEU2124862.1"/>
    <property type="molecule type" value="Genomic_DNA"/>
</dbReference>
<organism evidence="1 2">
    <name type="scientific">Nocardia niwae</name>
    <dbReference type="NCBI Taxonomy" id="626084"/>
    <lineage>
        <taxon>Bacteria</taxon>
        <taxon>Bacillati</taxon>
        <taxon>Actinomycetota</taxon>
        <taxon>Actinomycetes</taxon>
        <taxon>Mycobacteriales</taxon>
        <taxon>Nocardiaceae</taxon>
        <taxon>Nocardia</taxon>
    </lineage>
</organism>
<name>A0ABV2XG38_9NOCA</name>